<dbReference type="CDD" id="cd03360">
    <property type="entry name" value="LbH_AT_putative"/>
    <property type="match status" value="1"/>
</dbReference>
<dbReference type="InterPro" id="IPR020019">
    <property type="entry name" value="AcTrfase_PglD-like"/>
</dbReference>
<dbReference type="InterPro" id="IPR001451">
    <property type="entry name" value="Hexapep"/>
</dbReference>
<accession>A0ABR7IF62</accession>
<dbReference type="EMBL" id="JACOQG010000003">
    <property type="protein sequence ID" value="MBC5778643.1"/>
    <property type="molecule type" value="Genomic_DNA"/>
</dbReference>
<dbReference type="InterPro" id="IPR050179">
    <property type="entry name" value="Trans_hexapeptide_repeat"/>
</dbReference>
<dbReference type="SUPFAM" id="SSF51161">
    <property type="entry name" value="Trimeric LpxA-like enzymes"/>
    <property type="match status" value="1"/>
</dbReference>
<dbReference type="InterPro" id="IPR041561">
    <property type="entry name" value="PglD_N"/>
</dbReference>
<dbReference type="Pfam" id="PF17836">
    <property type="entry name" value="PglD_N"/>
    <property type="match status" value="1"/>
</dbReference>
<dbReference type="PANTHER" id="PTHR43300">
    <property type="entry name" value="ACETYLTRANSFERASE"/>
    <property type="match status" value="1"/>
</dbReference>
<dbReference type="NCBIfam" id="TIGR03570">
    <property type="entry name" value="NeuD_NnaD"/>
    <property type="match status" value="1"/>
</dbReference>
<sequence length="196" mass="20488">MKRLVIIGASGHGKVIADIAVRNGYEEIVFLDDNESIKECAGFKVVGKTSDASRISGDKIIAIGDAKIRERMMHKVKTVSLIHPDAVISRRVEIGEGTVVMAGTVINSDVHIGRGCIINTGASIDHDCNLGNFIHVSVGAHVAGTCSIGNGTWIGAGATISNNINICADCMIGAGAVVIKNIKNIGIYIGVPAEKK</sequence>
<keyword evidence="3" id="KW-1185">Reference proteome</keyword>
<dbReference type="Gene3D" id="2.160.10.10">
    <property type="entry name" value="Hexapeptide repeat proteins"/>
    <property type="match status" value="1"/>
</dbReference>
<dbReference type="InterPro" id="IPR011004">
    <property type="entry name" value="Trimer_LpxA-like_sf"/>
</dbReference>
<evidence type="ECO:0000313" key="3">
    <source>
        <dbReference type="Proteomes" id="UP000649826"/>
    </source>
</evidence>
<comment type="caution">
    <text evidence="2">The sequence shown here is derived from an EMBL/GenBank/DDBJ whole genome shotgun (WGS) entry which is preliminary data.</text>
</comment>
<feature type="domain" description="PglD N-terminal" evidence="1">
    <location>
        <begin position="3"/>
        <end position="76"/>
    </location>
</feature>
<protein>
    <submittedName>
        <fullName evidence="2">Acetyltransferase</fullName>
    </submittedName>
</protein>
<dbReference type="Pfam" id="PF00132">
    <property type="entry name" value="Hexapep"/>
    <property type="match status" value="2"/>
</dbReference>
<dbReference type="Proteomes" id="UP000649826">
    <property type="component" value="Unassembled WGS sequence"/>
</dbReference>
<organism evidence="2 3">
    <name type="scientific">Blautia difficilis</name>
    <dbReference type="NCBI Taxonomy" id="2763027"/>
    <lineage>
        <taxon>Bacteria</taxon>
        <taxon>Bacillati</taxon>
        <taxon>Bacillota</taxon>
        <taxon>Clostridia</taxon>
        <taxon>Lachnospirales</taxon>
        <taxon>Lachnospiraceae</taxon>
        <taxon>Blautia</taxon>
    </lineage>
</organism>
<dbReference type="Gene3D" id="3.40.50.20">
    <property type="match status" value="1"/>
</dbReference>
<evidence type="ECO:0000313" key="2">
    <source>
        <dbReference type="EMBL" id="MBC5778643.1"/>
    </source>
</evidence>
<evidence type="ECO:0000259" key="1">
    <source>
        <dbReference type="Pfam" id="PF17836"/>
    </source>
</evidence>
<reference evidence="2 3" key="1">
    <citation type="submission" date="2020-08" db="EMBL/GenBank/DDBJ databases">
        <title>Genome public.</title>
        <authorList>
            <person name="Liu C."/>
            <person name="Sun Q."/>
        </authorList>
    </citation>
    <scope>NUCLEOTIDE SEQUENCE [LARGE SCALE GENOMIC DNA]</scope>
    <source>
        <strain evidence="2 3">M29</strain>
    </source>
</reference>
<dbReference type="PANTHER" id="PTHR43300:SF7">
    <property type="entry name" value="UDP-N-ACETYLBACILLOSAMINE N-ACETYLTRANSFERASE"/>
    <property type="match status" value="1"/>
</dbReference>
<name>A0ABR7IF62_9FIRM</name>
<proteinExistence type="predicted"/>
<gene>
    <name evidence="2" type="ORF">H8Z82_03015</name>
</gene>